<dbReference type="EMBL" id="VSSQ01083109">
    <property type="protein sequence ID" value="MPN31547.1"/>
    <property type="molecule type" value="Genomic_DNA"/>
</dbReference>
<accession>A0A645GXT5</accession>
<evidence type="ECO:0000313" key="1">
    <source>
        <dbReference type="EMBL" id="MPN31547.1"/>
    </source>
</evidence>
<name>A0A645GXT5_9ZZZZ</name>
<reference evidence="1" key="1">
    <citation type="submission" date="2019-08" db="EMBL/GenBank/DDBJ databases">
        <authorList>
            <person name="Kucharzyk K."/>
            <person name="Murdoch R.W."/>
            <person name="Higgins S."/>
            <person name="Loffler F."/>
        </authorList>
    </citation>
    <scope>NUCLEOTIDE SEQUENCE</scope>
</reference>
<protein>
    <submittedName>
        <fullName evidence="1">Uncharacterized protein</fullName>
    </submittedName>
</protein>
<dbReference type="AlphaFoldDB" id="A0A645GXT5"/>
<gene>
    <name evidence="1" type="ORF">SDC9_179021</name>
</gene>
<comment type="caution">
    <text evidence="1">The sequence shown here is derived from an EMBL/GenBank/DDBJ whole genome shotgun (WGS) entry which is preliminary data.</text>
</comment>
<sequence>MPIQRRPIFWATAAVVPEPRKESRIKSPGSVEIWNIRLMSLSGLGVENALSSNKVTLSFFPSCECPTSLFCHHDQAVVPVFSERYVFCRGTPLLSSPNQRRPSLRYCRYTSSMFFQQRPVGGVCFMPDGVVMVYI</sequence>
<organism evidence="1">
    <name type="scientific">bioreactor metagenome</name>
    <dbReference type="NCBI Taxonomy" id="1076179"/>
    <lineage>
        <taxon>unclassified sequences</taxon>
        <taxon>metagenomes</taxon>
        <taxon>ecological metagenomes</taxon>
    </lineage>
</organism>
<proteinExistence type="predicted"/>